<dbReference type="InterPro" id="IPR017441">
    <property type="entry name" value="Protein_kinase_ATP_BS"/>
</dbReference>
<name>F8B1I0_9ACTN</name>
<organism evidence="14 15">
    <name type="scientific">Candidatus Protofrankia datiscae</name>
    <dbReference type="NCBI Taxonomy" id="2716812"/>
    <lineage>
        <taxon>Bacteria</taxon>
        <taxon>Bacillati</taxon>
        <taxon>Actinomycetota</taxon>
        <taxon>Actinomycetes</taxon>
        <taxon>Frankiales</taxon>
        <taxon>Frankiaceae</taxon>
        <taxon>Protofrankia</taxon>
    </lineage>
</organism>
<feature type="compositionally biased region" description="Pro residues" evidence="12">
    <location>
        <begin position="338"/>
        <end position="356"/>
    </location>
</feature>
<dbReference type="HOGENOM" id="CLU_491563_0_0_11"/>
<dbReference type="GO" id="GO:0005524">
    <property type="term" value="F:ATP binding"/>
    <property type="evidence" value="ECO:0007669"/>
    <property type="project" value="UniProtKB-UniRule"/>
</dbReference>
<feature type="region of interest" description="Disordered" evidence="12">
    <location>
        <begin position="290"/>
        <end position="356"/>
    </location>
</feature>
<evidence type="ECO:0000256" key="1">
    <source>
        <dbReference type="ARBA" id="ARBA00004141"/>
    </source>
</evidence>
<evidence type="ECO:0000256" key="3">
    <source>
        <dbReference type="ARBA" id="ARBA00022527"/>
    </source>
</evidence>
<dbReference type="SMART" id="SM00220">
    <property type="entry name" value="S_TKc"/>
    <property type="match status" value="1"/>
</dbReference>
<evidence type="ECO:0000313" key="15">
    <source>
        <dbReference type="Proteomes" id="UP000001549"/>
    </source>
</evidence>
<keyword evidence="8 11" id="KW-0067">ATP-binding</keyword>
<keyword evidence="4 14" id="KW-0808">Transferase</keyword>
<evidence type="ECO:0000256" key="10">
    <source>
        <dbReference type="ARBA" id="ARBA00023136"/>
    </source>
</evidence>
<feature type="region of interest" description="Disordered" evidence="12">
    <location>
        <begin position="377"/>
        <end position="413"/>
    </location>
</feature>
<dbReference type="RefSeq" id="WP_013874621.1">
    <property type="nucleotide sequence ID" value="NC_015656.1"/>
</dbReference>
<protein>
    <recommendedName>
        <fullName evidence="2">non-specific serine/threonine protein kinase</fullName>
        <ecNumber evidence="2">2.7.11.1</ecNumber>
    </recommendedName>
</protein>
<evidence type="ECO:0000256" key="9">
    <source>
        <dbReference type="ARBA" id="ARBA00022989"/>
    </source>
</evidence>
<dbReference type="PROSITE" id="PS50011">
    <property type="entry name" value="PROTEIN_KINASE_DOM"/>
    <property type="match status" value="1"/>
</dbReference>
<dbReference type="PROSITE" id="PS00108">
    <property type="entry name" value="PROTEIN_KINASE_ST"/>
    <property type="match status" value="1"/>
</dbReference>
<evidence type="ECO:0000256" key="7">
    <source>
        <dbReference type="ARBA" id="ARBA00022777"/>
    </source>
</evidence>
<evidence type="ECO:0000256" key="12">
    <source>
        <dbReference type="SAM" id="MobiDB-lite"/>
    </source>
</evidence>
<dbReference type="InterPro" id="IPR008271">
    <property type="entry name" value="Ser/Thr_kinase_AS"/>
</dbReference>
<dbReference type="STRING" id="656024.FsymDg_3441"/>
<dbReference type="InterPro" id="IPR000719">
    <property type="entry name" value="Prot_kinase_dom"/>
</dbReference>
<feature type="domain" description="Protein kinase" evidence="13">
    <location>
        <begin position="15"/>
        <end position="262"/>
    </location>
</feature>
<evidence type="ECO:0000256" key="5">
    <source>
        <dbReference type="ARBA" id="ARBA00022692"/>
    </source>
</evidence>
<reference evidence="14 15" key="1">
    <citation type="submission" date="2011-05" db="EMBL/GenBank/DDBJ databases">
        <title>Complete sequence of chromosome of Frankia symbiont of Datisca glomerata.</title>
        <authorList>
            <consortium name="US DOE Joint Genome Institute"/>
            <person name="Lucas S."/>
            <person name="Han J."/>
            <person name="Lapidus A."/>
            <person name="Cheng J.-F."/>
            <person name="Goodwin L."/>
            <person name="Pitluck S."/>
            <person name="Peters L."/>
            <person name="Mikhailova N."/>
            <person name="Chertkov O."/>
            <person name="Teshima H."/>
            <person name="Han C."/>
            <person name="Tapia R."/>
            <person name="Land M."/>
            <person name="Hauser L."/>
            <person name="Kyrpides N."/>
            <person name="Ivanova N."/>
            <person name="Pagani I."/>
            <person name="Berry A."/>
            <person name="Pawlowski K."/>
            <person name="Persson T."/>
            <person name="Vanden Heuvel B."/>
            <person name="Benson D."/>
            <person name="Woyke T."/>
        </authorList>
    </citation>
    <scope>NUCLEOTIDE SEQUENCE [LARGE SCALE GENOMIC DNA]</scope>
    <source>
        <strain evidence="15">4085684</strain>
    </source>
</reference>
<dbReference type="Proteomes" id="UP000001549">
    <property type="component" value="Chromosome"/>
</dbReference>
<dbReference type="PANTHER" id="PTHR43289">
    <property type="entry name" value="MITOGEN-ACTIVATED PROTEIN KINASE KINASE KINASE 20-RELATED"/>
    <property type="match status" value="1"/>
</dbReference>
<dbReference type="eggNOG" id="COG1714">
    <property type="taxonomic scope" value="Bacteria"/>
</dbReference>
<feature type="compositionally biased region" description="Pro residues" evidence="12">
    <location>
        <begin position="318"/>
        <end position="328"/>
    </location>
</feature>
<evidence type="ECO:0000256" key="4">
    <source>
        <dbReference type="ARBA" id="ARBA00022679"/>
    </source>
</evidence>
<dbReference type="KEGG" id="fsy:FsymDg_3441"/>
<keyword evidence="5" id="KW-0812">Transmembrane</keyword>
<dbReference type="EC" id="2.7.11.1" evidence="2"/>
<evidence type="ECO:0000259" key="13">
    <source>
        <dbReference type="PROSITE" id="PS50011"/>
    </source>
</evidence>
<dbReference type="AlphaFoldDB" id="F8B1I0"/>
<feature type="compositionally biased region" description="Gly residues" evidence="12">
    <location>
        <begin position="385"/>
        <end position="401"/>
    </location>
</feature>
<evidence type="ECO:0000256" key="2">
    <source>
        <dbReference type="ARBA" id="ARBA00012513"/>
    </source>
</evidence>
<dbReference type="GO" id="GO:0016020">
    <property type="term" value="C:membrane"/>
    <property type="evidence" value="ECO:0007669"/>
    <property type="project" value="UniProtKB-SubCell"/>
</dbReference>
<evidence type="ECO:0000313" key="14">
    <source>
        <dbReference type="EMBL" id="AEH10732.1"/>
    </source>
</evidence>
<proteinExistence type="predicted"/>
<dbReference type="EMBL" id="CP002801">
    <property type="protein sequence ID" value="AEH10732.1"/>
    <property type="molecule type" value="Genomic_DNA"/>
</dbReference>
<dbReference type="InterPro" id="IPR011009">
    <property type="entry name" value="Kinase-like_dom_sf"/>
</dbReference>
<dbReference type="InterPro" id="IPR010432">
    <property type="entry name" value="RDD"/>
</dbReference>
<feature type="binding site" evidence="11">
    <location>
        <position position="44"/>
    </location>
    <ligand>
        <name>ATP</name>
        <dbReference type="ChEBI" id="CHEBI:30616"/>
    </ligand>
</feature>
<sequence length="554" mass="57539">MIINEAQIAAALPAYELGEVLGRGAFGLVVKGRHRELDRPVAIKILPAGTDETAASSRAEARLLAALDHPHVVRVYDSIPAGDLHLIVMELLSGGTLTRRRAGIPPEAACAVGLAVAAALGSAHQRGVLHRDIKPDNILFDAAGLLKVTDFGIAKLVEGSATTASAIVGTPRYMAPEQLLARRLGPATDLYALGVMLYELLSGAPPFDPALPPTVLAQQHIYTVPAPPAGVPAPVAAVIMRALAKDPDGRQPSAHAFALELARAAAVYGPGWTARAGIALRLDDDLQAAVQQPASARPPFPSGQARPGVAPTANIGQPPAPPFLPPSPRGRGAEMPFPGYPPPLGGGAPRVPPPPPAAYGPPPAPYSAPAPYAAPPGSYPPVAPGGPGGSGPRGQQPGGGYPQPPGYGNPYGYGPQPPAPYGASVRSYYAGWGARVRGTLIDLLIVWGVSAVPAAAAPSSSADGISGLIFFASIIIMCCLEGVTGQTPGRRIARIRLVRELDGRPLGLGRAFVRRLCHFLDALPFYVGFLWPLWDAKRQTFADKIMKSVVIRTR</sequence>
<keyword evidence="6 11" id="KW-0547">Nucleotide-binding</keyword>
<dbReference type="PANTHER" id="PTHR43289:SF6">
    <property type="entry name" value="SERINE_THREONINE-PROTEIN KINASE NEKL-3"/>
    <property type="match status" value="1"/>
</dbReference>
<dbReference type="eggNOG" id="COG0515">
    <property type="taxonomic scope" value="Bacteria"/>
</dbReference>
<gene>
    <name evidence="14" type="ordered locus">FsymDg_3441</name>
</gene>
<dbReference type="SUPFAM" id="SSF56112">
    <property type="entry name" value="Protein kinase-like (PK-like)"/>
    <property type="match status" value="1"/>
</dbReference>
<evidence type="ECO:0000256" key="8">
    <source>
        <dbReference type="ARBA" id="ARBA00022840"/>
    </source>
</evidence>
<dbReference type="PROSITE" id="PS00107">
    <property type="entry name" value="PROTEIN_KINASE_ATP"/>
    <property type="match status" value="1"/>
</dbReference>
<dbReference type="Gene3D" id="1.10.510.10">
    <property type="entry name" value="Transferase(Phosphotransferase) domain 1"/>
    <property type="match status" value="1"/>
</dbReference>
<evidence type="ECO:0000256" key="11">
    <source>
        <dbReference type="PROSITE-ProRule" id="PRU10141"/>
    </source>
</evidence>
<keyword evidence="3 14" id="KW-0723">Serine/threonine-protein kinase</keyword>
<keyword evidence="9" id="KW-1133">Transmembrane helix</keyword>
<accession>F8B1I0</accession>
<dbReference type="Pfam" id="PF06271">
    <property type="entry name" value="RDD"/>
    <property type="match status" value="1"/>
</dbReference>
<comment type="subcellular location">
    <subcellularLocation>
        <location evidence="1">Membrane</location>
        <topology evidence="1">Multi-pass membrane protein</topology>
    </subcellularLocation>
</comment>
<dbReference type="Pfam" id="PF00069">
    <property type="entry name" value="Pkinase"/>
    <property type="match status" value="1"/>
</dbReference>
<keyword evidence="10" id="KW-0472">Membrane</keyword>
<evidence type="ECO:0000256" key="6">
    <source>
        <dbReference type="ARBA" id="ARBA00022741"/>
    </source>
</evidence>
<keyword evidence="15" id="KW-1185">Reference proteome</keyword>
<keyword evidence="7 14" id="KW-0418">Kinase</keyword>
<dbReference type="GO" id="GO:0004674">
    <property type="term" value="F:protein serine/threonine kinase activity"/>
    <property type="evidence" value="ECO:0007669"/>
    <property type="project" value="UniProtKB-KW"/>
</dbReference>
<dbReference type="CDD" id="cd14014">
    <property type="entry name" value="STKc_PknB_like"/>
    <property type="match status" value="1"/>
</dbReference>